<accession>A0A420ZDJ4</accession>
<evidence type="ECO:0000313" key="3">
    <source>
        <dbReference type="Proteomes" id="UP000281261"/>
    </source>
</evidence>
<reference evidence="2 3" key="1">
    <citation type="submission" date="2018-06" db="EMBL/GenBank/DDBJ databases">
        <title>Extensive metabolic versatility and redundancy in microbially diverse, dynamic hydrothermal sediments.</title>
        <authorList>
            <person name="Dombrowski N."/>
            <person name="Teske A."/>
            <person name="Baker B.J."/>
        </authorList>
    </citation>
    <scope>NUCLEOTIDE SEQUENCE [LARGE SCALE GENOMIC DNA]</scope>
    <source>
        <strain evidence="2">B79_G16</strain>
    </source>
</reference>
<protein>
    <recommendedName>
        <fullName evidence="4">Baseplate protein J-like domain-containing protein</fullName>
    </recommendedName>
</protein>
<comment type="caution">
    <text evidence="2">The sequence shown here is derived from an EMBL/GenBank/DDBJ whole genome shotgun (WGS) entry which is preliminary data.</text>
</comment>
<proteinExistence type="predicted"/>
<evidence type="ECO:0000256" key="1">
    <source>
        <dbReference type="SAM" id="Phobius"/>
    </source>
</evidence>
<evidence type="ECO:0000313" key="2">
    <source>
        <dbReference type="EMBL" id="RLC37683.1"/>
    </source>
</evidence>
<dbReference type="Proteomes" id="UP000281261">
    <property type="component" value="Unassembled WGS sequence"/>
</dbReference>
<evidence type="ECO:0008006" key="4">
    <source>
        <dbReference type="Google" id="ProtNLM"/>
    </source>
</evidence>
<organism evidence="2 3">
    <name type="scientific">candidate division Kazan bacterium</name>
    <dbReference type="NCBI Taxonomy" id="2202143"/>
    <lineage>
        <taxon>Bacteria</taxon>
        <taxon>Bacteria division Kazan-3B-28</taxon>
    </lineage>
</organism>
<feature type="transmembrane region" description="Helical" evidence="1">
    <location>
        <begin position="170"/>
        <end position="190"/>
    </location>
</feature>
<keyword evidence="1" id="KW-0472">Membrane</keyword>
<dbReference type="AlphaFoldDB" id="A0A420ZDJ4"/>
<keyword evidence="1" id="KW-1133">Transmembrane helix</keyword>
<keyword evidence="1" id="KW-0812">Transmembrane</keyword>
<name>A0A420ZDJ4_UNCK3</name>
<gene>
    <name evidence="2" type="ORF">DRH29_01135</name>
</gene>
<sequence length="544" mass="59325">MAEQLIYLEVGDDVAAAIGRLQRASSDEVVMVVPRRALLLQNVINLRMLKRQADLLNKKVSLMTQDEMGRNSASEAGFKILDQLDNDETPAVKPVHLEKTGTTVGSKIRYRKNRPIKADVVSDIDVEPGSLEKTSLDDRGGKWAKVSMGSVVRSAKTAGKLFKLERHHQVLIGFIVLGLLILGSVGFFVIPKAYVAIEVQSEPFSKQFTLVLADTQDVQTAGPNVLTGRFIEVTRENTGEFEATGEENRGEKSEGKITIINHTGSIQGLLVNTRFQSPAGLVFRIKSEILIPPARGGTPGRATVEAVADGGGTKYNISAPMKLTIPGLGDAGVDMVYGEVNGSFKGGTDDITKIVSEEDIEKAKIEAATNVFVSAEAELSRELKRGEKLIPELIQNDVIDTMPSASAGAKRDKFEVRVQSRSWTILIDDEDLKKAISNSAMFGLPEGQQVTDNTIDNASIEVIESNFLNHRINLLIKLEGRVGPSINKQEIASILANQDIESASGTLDSMEEITTSSIEIWPTFLTRIPLLYNNIRIQVIYLGE</sequence>
<dbReference type="EMBL" id="QMNG01000002">
    <property type="protein sequence ID" value="RLC37683.1"/>
    <property type="molecule type" value="Genomic_DNA"/>
</dbReference>